<accession>A0A1N7S2M2</accession>
<comment type="caution">
    <text evidence="1">The sequence shown here is derived from an EMBL/GenBank/DDBJ whole genome shotgun (WGS) entry which is preliminary data.</text>
</comment>
<organism evidence="1 2">
    <name type="scientific">Paraburkholderia piptadeniae</name>
    <dbReference type="NCBI Taxonomy" id="1701573"/>
    <lineage>
        <taxon>Bacteria</taxon>
        <taxon>Pseudomonadati</taxon>
        <taxon>Pseudomonadota</taxon>
        <taxon>Betaproteobacteria</taxon>
        <taxon>Burkholderiales</taxon>
        <taxon>Burkholderiaceae</taxon>
        <taxon>Paraburkholderia</taxon>
    </lineage>
</organism>
<dbReference type="InterPro" id="IPR051917">
    <property type="entry name" value="Transposase-Integrase"/>
</dbReference>
<protein>
    <submittedName>
        <fullName evidence="1">Transposase</fullName>
    </submittedName>
</protein>
<gene>
    <name evidence="1" type="ORF">BN2476_300109</name>
</gene>
<dbReference type="EMBL" id="CYGY02000030">
    <property type="protein sequence ID" value="SIT41645.1"/>
    <property type="molecule type" value="Genomic_DNA"/>
</dbReference>
<evidence type="ECO:0000313" key="1">
    <source>
        <dbReference type="EMBL" id="SIT41645.1"/>
    </source>
</evidence>
<dbReference type="GO" id="GO:0005829">
    <property type="term" value="C:cytosol"/>
    <property type="evidence" value="ECO:0007669"/>
    <property type="project" value="TreeGrafter"/>
</dbReference>
<evidence type="ECO:0000313" key="2">
    <source>
        <dbReference type="Proteomes" id="UP000195569"/>
    </source>
</evidence>
<name>A0A1N7S2M2_9BURK</name>
<dbReference type="PANTHER" id="PTHR10948:SF23">
    <property type="entry name" value="TRANSPOSASE INSI FOR INSERTION SEQUENCE ELEMENT IS30A-RELATED"/>
    <property type="match status" value="1"/>
</dbReference>
<proteinExistence type="predicted"/>
<dbReference type="PANTHER" id="PTHR10948">
    <property type="entry name" value="TRANSPOSASE"/>
    <property type="match status" value="1"/>
</dbReference>
<reference evidence="1" key="1">
    <citation type="submission" date="2016-12" db="EMBL/GenBank/DDBJ databases">
        <authorList>
            <person name="Moulin L."/>
        </authorList>
    </citation>
    <scope>NUCLEOTIDE SEQUENCE [LARGE SCALE GENOMIC DNA]</scope>
    <source>
        <strain evidence="1">STM 7183</strain>
    </source>
</reference>
<dbReference type="Proteomes" id="UP000195569">
    <property type="component" value="Unassembled WGS sequence"/>
</dbReference>
<dbReference type="GO" id="GO:0004803">
    <property type="term" value="F:transposase activity"/>
    <property type="evidence" value="ECO:0007669"/>
    <property type="project" value="TreeGrafter"/>
</dbReference>
<dbReference type="GO" id="GO:0032196">
    <property type="term" value="P:transposition"/>
    <property type="evidence" value="ECO:0007669"/>
    <property type="project" value="TreeGrafter"/>
</dbReference>
<keyword evidence="2" id="KW-1185">Reference proteome</keyword>
<sequence>MAMRRERKHGRLLRQYVPKGTDLSTYSHAKLNVVARRLNERPRKTLNFDTPAKRFHQSVASTG</sequence>
<dbReference type="AlphaFoldDB" id="A0A1N7S2M2"/>